<gene>
    <name evidence="6" type="ORF">A2945_02605</name>
</gene>
<organism evidence="6 7">
    <name type="scientific">Candidatus Liptonbacteria bacterium RIFCSPLOWO2_01_FULL_52_25</name>
    <dbReference type="NCBI Taxonomy" id="1798650"/>
    <lineage>
        <taxon>Bacteria</taxon>
        <taxon>Candidatus Liptoniibacteriota</taxon>
    </lineage>
</organism>
<comment type="similarity">
    <text evidence="1">Belongs to the bacterial solute-binding protein 5 family.</text>
</comment>
<dbReference type="PANTHER" id="PTHR30290:SF9">
    <property type="entry name" value="OLIGOPEPTIDE-BINDING PROTEIN APPA"/>
    <property type="match status" value="1"/>
</dbReference>
<evidence type="ECO:0000256" key="4">
    <source>
        <dbReference type="SAM" id="Phobius"/>
    </source>
</evidence>
<dbReference type="InterPro" id="IPR030678">
    <property type="entry name" value="Peptide/Ni-bd"/>
</dbReference>
<dbReference type="STRING" id="1798650.A2945_02605"/>
<name>A0A1G2CGJ8_9BACT</name>
<dbReference type="InterPro" id="IPR039424">
    <property type="entry name" value="SBP_5"/>
</dbReference>
<dbReference type="GO" id="GO:0015833">
    <property type="term" value="P:peptide transport"/>
    <property type="evidence" value="ECO:0007669"/>
    <property type="project" value="TreeGrafter"/>
</dbReference>
<keyword evidence="4" id="KW-0472">Membrane</keyword>
<dbReference type="PIRSF" id="PIRSF002741">
    <property type="entry name" value="MppA"/>
    <property type="match status" value="1"/>
</dbReference>
<sequence>MLKNIYSAFTPRERIVFLVATITIFASGITLLAWGFIHATQTIPAPGGEYAEGSLGQPTYVNPVIAATEIDKGLVRLIFSNIRDVAEKIESSEDGRTWQVRLKENLKWHDGGKLTSDDVIFTVQKIQDWQTASPLQNAWQGVAVQRFSELELQFSLVNPYAFFDDTLTTLYILPKRLFADIPPANWRLSDYNLKPVGSGPYAFSAYEKRADGFVSLYKLAAFENYIGEKPLIQTFDLRFFLKRDEMLKSFNAGQIDAIGGLEPKELALIKRPYETFSFHLPNYYAVFFNQSKSIQLKDAAVRRALGIATDRANLVATVLAGHGNPAIGPIPEYVPTFSAAQATTSFSLEDASTTLGGAGWNMNASGVREKKIDKATLPLEITLTVPQLDFLVQTAETLRDSWEKTGVKVTLDIRLPEEITRSVIKNRDYEMLLFGNVLSRSSDLYSFWHSSERFYPGLNLALYNSKKADTLIEAIRQNLDGEKRSSQFNDLQALIAEDAPAVFLYSPDYLYITNKNLRGLEAGLIAEPAERFLSTNKWYLRTTRVLK</sequence>
<dbReference type="Gene3D" id="3.90.76.10">
    <property type="entry name" value="Dipeptide-binding Protein, Domain 1"/>
    <property type="match status" value="1"/>
</dbReference>
<evidence type="ECO:0000256" key="2">
    <source>
        <dbReference type="ARBA" id="ARBA00022448"/>
    </source>
</evidence>
<dbReference type="Gene3D" id="3.40.190.10">
    <property type="entry name" value="Periplasmic binding protein-like II"/>
    <property type="match status" value="1"/>
</dbReference>
<feature type="domain" description="Solute-binding protein family 5" evidence="5">
    <location>
        <begin position="84"/>
        <end position="449"/>
    </location>
</feature>
<dbReference type="PROSITE" id="PS01040">
    <property type="entry name" value="SBP_BACTERIAL_5"/>
    <property type="match status" value="1"/>
</dbReference>
<dbReference type="GO" id="GO:1904680">
    <property type="term" value="F:peptide transmembrane transporter activity"/>
    <property type="evidence" value="ECO:0007669"/>
    <property type="project" value="TreeGrafter"/>
</dbReference>
<dbReference type="GO" id="GO:0043190">
    <property type="term" value="C:ATP-binding cassette (ABC) transporter complex"/>
    <property type="evidence" value="ECO:0007669"/>
    <property type="project" value="InterPro"/>
</dbReference>
<evidence type="ECO:0000313" key="7">
    <source>
        <dbReference type="Proteomes" id="UP000178880"/>
    </source>
</evidence>
<evidence type="ECO:0000259" key="5">
    <source>
        <dbReference type="Pfam" id="PF00496"/>
    </source>
</evidence>
<dbReference type="InterPro" id="IPR000914">
    <property type="entry name" value="SBP_5_dom"/>
</dbReference>
<dbReference type="Gene3D" id="3.10.105.10">
    <property type="entry name" value="Dipeptide-binding Protein, Domain 3"/>
    <property type="match status" value="1"/>
</dbReference>
<keyword evidence="2" id="KW-0813">Transport</keyword>
<dbReference type="AlphaFoldDB" id="A0A1G2CGJ8"/>
<dbReference type="Proteomes" id="UP000178880">
    <property type="component" value="Unassembled WGS sequence"/>
</dbReference>
<evidence type="ECO:0000256" key="3">
    <source>
        <dbReference type="ARBA" id="ARBA00022729"/>
    </source>
</evidence>
<protein>
    <recommendedName>
        <fullName evidence="5">Solute-binding protein family 5 domain-containing protein</fullName>
    </recommendedName>
</protein>
<keyword evidence="4" id="KW-1133">Transmembrane helix</keyword>
<dbReference type="GO" id="GO:0042597">
    <property type="term" value="C:periplasmic space"/>
    <property type="evidence" value="ECO:0007669"/>
    <property type="project" value="UniProtKB-ARBA"/>
</dbReference>
<evidence type="ECO:0000256" key="1">
    <source>
        <dbReference type="ARBA" id="ARBA00005695"/>
    </source>
</evidence>
<dbReference type="EMBL" id="MHLA01000013">
    <property type="protein sequence ID" value="OGY99859.1"/>
    <property type="molecule type" value="Genomic_DNA"/>
</dbReference>
<keyword evidence="4" id="KW-0812">Transmembrane</keyword>
<dbReference type="PANTHER" id="PTHR30290">
    <property type="entry name" value="PERIPLASMIC BINDING COMPONENT OF ABC TRANSPORTER"/>
    <property type="match status" value="1"/>
</dbReference>
<proteinExistence type="inferred from homology"/>
<dbReference type="SUPFAM" id="SSF53850">
    <property type="entry name" value="Periplasmic binding protein-like II"/>
    <property type="match status" value="1"/>
</dbReference>
<feature type="transmembrane region" description="Helical" evidence="4">
    <location>
        <begin position="15"/>
        <end position="37"/>
    </location>
</feature>
<reference evidence="6 7" key="1">
    <citation type="journal article" date="2016" name="Nat. Commun.">
        <title>Thousands of microbial genomes shed light on interconnected biogeochemical processes in an aquifer system.</title>
        <authorList>
            <person name="Anantharaman K."/>
            <person name="Brown C.T."/>
            <person name="Hug L.A."/>
            <person name="Sharon I."/>
            <person name="Castelle C.J."/>
            <person name="Probst A.J."/>
            <person name="Thomas B.C."/>
            <person name="Singh A."/>
            <person name="Wilkins M.J."/>
            <person name="Karaoz U."/>
            <person name="Brodie E.L."/>
            <person name="Williams K.H."/>
            <person name="Hubbard S.S."/>
            <person name="Banfield J.F."/>
        </authorList>
    </citation>
    <scope>NUCLEOTIDE SEQUENCE [LARGE SCALE GENOMIC DNA]</scope>
</reference>
<comment type="caution">
    <text evidence="6">The sequence shown here is derived from an EMBL/GenBank/DDBJ whole genome shotgun (WGS) entry which is preliminary data.</text>
</comment>
<keyword evidence="3" id="KW-0732">Signal</keyword>
<dbReference type="CDD" id="cd08513">
    <property type="entry name" value="PBP2_thermophilic_Hb8_like"/>
    <property type="match status" value="1"/>
</dbReference>
<accession>A0A1G2CGJ8</accession>
<dbReference type="Pfam" id="PF00496">
    <property type="entry name" value="SBP_bac_5"/>
    <property type="match status" value="1"/>
</dbReference>
<dbReference type="InterPro" id="IPR023765">
    <property type="entry name" value="SBP_5_CS"/>
</dbReference>
<evidence type="ECO:0000313" key="6">
    <source>
        <dbReference type="EMBL" id="OGY99859.1"/>
    </source>
</evidence>